<comment type="caution">
    <text evidence="1">The sequence shown here is derived from an EMBL/GenBank/DDBJ whole genome shotgun (WGS) entry which is preliminary data.</text>
</comment>
<reference evidence="1" key="1">
    <citation type="submission" date="2019-08" db="EMBL/GenBank/DDBJ databases">
        <authorList>
            <person name="Kucharzyk K."/>
            <person name="Murdoch R.W."/>
            <person name="Higgins S."/>
            <person name="Loffler F."/>
        </authorList>
    </citation>
    <scope>NUCLEOTIDE SEQUENCE</scope>
</reference>
<accession>A0A644Z7E1</accession>
<dbReference type="Pfam" id="PF03401">
    <property type="entry name" value="TctC"/>
    <property type="match status" value="1"/>
</dbReference>
<dbReference type="AlphaFoldDB" id="A0A644Z7E1"/>
<dbReference type="EMBL" id="VSSQ01007032">
    <property type="protein sequence ID" value="MPM34633.1"/>
    <property type="molecule type" value="Genomic_DNA"/>
</dbReference>
<protein>
    <submittedName>
        <fullName evidence="1">Uncharacterized protein</fullName>
    </submittedName>
</protein>
<sequence>MQHLCLEEWVNQLGKDWDLTVVPYDGDNDEVVALLSGEAPFATVQAHGVKSYIESGQIRCLMAFGDTTPKWMTAEGYDVPNTVGLGYTSAIQGPVGFYGPKGIGDDVIKAVSDAVEETLKDQKVLESIANLGLEPDFRNTEDYTKALQNLVPASKDLMLQLGFIKK</sequence>
<name>A0A644Z7E1_9ZZZZ</name>
<gene>
    <name evidence="1" type="ORF">SDC9_81220</name>
</gene>
<dbReference type="PANTHER" id="PTHR42928:SF5">
    <property type="entry name" value="BLR1237 PROTEIN"/>
    <property type="match status" value="1"/>
</dbReference>
<dbReference type="Gene3D" id="3.40.190.10">
    <property type="entry name" value="Periplasmic binding protein-like II"/>
    <property type="match status" value="1"/>
</dbReference>
<organism evidence="1">
    <name type="scientific">bioreactor metagenome</name>
    <dbReference type="NCBI Taxonomy" id="1076179"/>
    <lineage>
        <taxon>unclassified sequences</taxon>
        <taxon>metagenomes</taxon>
        <taxon>ecological metagenomes</taxon>
    </lineage>
</organism>
<dbReference type="PANTHER" id="PTHR42928">
    <property type="entry name" value="TRICARBOXYLATE-BINDING PROTEIN"/>
    <property type="match status" value="1"/>
</dbReference>
<proteinExistence type="predicted"/>
<evidence type="ECO:0000313" key="1">
    <source>
        <dbReference type="EMBL" id="MPM34633.1"/>
    </source>
</evidence>
<dbReference type="InterPro" id="IPR005064">
    <property type="entry name" value="BUG"/>
</dbReference>